<reference evidence="3" key="1">
    <citation type="submission" date="2008-09" db="EMBL/GenBank/DDBJ databases">
        <authorList>
            <person name="Carlson J."/>
            <person name="Booth B."/>
            <person name="Frise E."/>
            <person name="Park S."/>
            <person name="Wan K."/>
            <person name="Yu C."/>
            <person name="Celniker S."/>
        </authorList>
    </citation>
    <scope>NUCLEOTIDE SEQUENCE</scope>
</reference>
<dbReference type="HOGENOM" id="CLU_124079_0_0_1"/>
<dbReference type="VEuPathDB" id="VectorBase:FBgn0052713"/>
<feature type="region of interest" description="Disordered" evidence="1">
    <location>
        <begin position="135"/>
        <end position="207"/>
    </location>
</feature>
<proteinExistence type="evidence at transcript level"/>
<protein>
    <submittedName>
        <fullName evidence="3">FI08267p</fullName>
    </submittedName>
</protein>
<feature type="domain" description="Ubiquitin-like" evidence="2">
    <location>
        <begin position="27"/>
        <end position="86"/>
    </location>
</feature>
<accession>B5RJC4</accession>
<evidence type="ECO:0000256" key="1">
    <source>
        <dbReference type="SAM" id="MobiDB-lite"/>
    </source>
</evidence>
<feature type="compositionally biased region" description="Polar residues" evidence="1">
    <location>
        <begin position="198"/>
        <end position="207"/>
    </location>
</feature>
<dbReference type="InterPro" id="IPR000626">
    <property type="entry name" value="Ubiquitin-like_dom"/>
</dbReference>
<dbReference type="CDD" id="cd17039">
    <property type="entry name" value="Ubl_ubiquitin_like"/>
    <property type="match status" value="1"/>
</dbReference>
<dbReference type="SMART" id="SM00213">
    <property type="entry name" value="UBQ"/>
    <property type="match status" value="1"/>
</dbReference>
<sequence length="207" mass="22954">LCIKSKIIYIYIYIYIYINSGIRMRKVQVLVQTRDGKKTVYEVDRLGTVASLKARIGQVMSVPMGFSRLSYKGRVLSNQSVLEDLGPNKSTLDLTWKPVVLTANQSSKLSKFGYGRIDDSEVMFTLIGGYQQREEYPGGLVNPPDDESQLNFNAGDDDDALEAQDMTGHDLSSIQTDDLSLKGQTEPELDCSIGSHGFSGSQEEGHE</sequence>
<dbReference type="PROSITE" id="PS50053">
    <property type="entry name" value="UBIQUITIN_2"/>
    <property type="match status" value="1"/>
</dbReference>
<evidence type="ECO:0000259" key="2">
    <source>
        <dbReference type="PROSITE" id="PS50053"/>
    </source>
</evidence>
<dbReference type="EMBL" id="BT044398">
    <property type="protein sequence ID" value="ACH92463.1"/>
    <property type="molecule type" value="mRNA"/>
</dbReference>
<dbReference type="Pfam" id="PF00240">
    <property type="entry name" value="ubiquitin"/>
    <property type="match status" value="1"/>
</dbReference>
<dbReference type="OrthoDB" id="267397at2759"/>
<dbReference type="Gene3D" id="3.10.20.90">
    <property type="entry name" value="Phosphatidylinositol 3-kinase Catalytic Subunit, Chain A, domain 1"/>
    <property type="match status" value="1"/>
</dbReference>
<name>B5RJC4_DROME</name>
<evidence type="ECO:0000313" key="3">
    <source>
        <dbReference type="EMBL" id="ACH92463.1"/>
    </source>
</evidence>
<dbReference type="AlphaFoldDB" id="B5RJC4"/>
<dbReference type="Bgee" id="FBgn0052713">
    <property type="expression patterns" value="Expressed in early-mid elongation-stage spermatid (Drosophila) in testis and 21 other cell types or tissues"/>
</dbReference>
<dbReference type="ExpressionAtlas" id="B5RJC4">
    <property type="expression patterns" value="baseline and differential"/>
</dbReference>
<dbReference type="SUPFAM" id="SSF54236">
    <property type="entry name" value="Ubiquitin-like"/>
    <property type="match status" value="1"/>
</dbReference>
<dbReference type="InterPro" id="IPR029071">
    <property type="entry name" value="Ubiquitin-like_domsf"/>
</dbReference>
<organism evidence="3">
    <name type="scientific">Drosophila melanogaster</name>
    <name type="common">Fruit fly</name>
    <dbReference type="NCBI Taxonomy" id="7227"/>
    <lineage>
        <taxon>Eukaryota</taxon>
        <taxon>Metazoa</taxon>
        <taxon>Ecdysozoa</taxon>
        <taxon>Arthropoda</taxon>
        <taxon>Hexapoda</taxon>
        <taxon>Insecta</taxon>
        <taxon>Pterygota</taxon>
        <taxon>Neoptera</taxon>
        <taxon>Endopterygota</taxon>
        <taxon>Diptera</taxon>
        <taxon>Brachycera</taxon>
        <taxon>Muscomorpha</taxon>
        <taxon>Ephydroidea</taxon>
        <taxon>Drosophilidae</taxon>
        <taxon>Drosophila</taxon>
        <taxon>Sophophora</taxon>
    </lineage>
</organism>
<feature type="non-terminal residue" evidence="3">
    <location>
        <position position="1"/>
    </location>
</feature>
<gene>
    <name evidence="3" type="primary">CG33223-RA</name>
</gene>